<evidence type="ECO:0000313" key="12">
    <source>
        <dbReference type="Proteomes" id="UP000198384"/>
    </source>
</evidence>
<keyword evidence="2" id="KW-0858">Xylan degradation</keyword>
<dbReference type="AlphaFoldDB" id="A0A238Z101"/>
<feature type="domain" description="CBM6" evidence="10">
    <location>
        <begin position="320"/>
        <end position="442"/>
    </location>
</feature>
<dbReference type="InterPro" id="IPR006710">
    <property type="entry name" value="Glyco_hydro_43"/>
</dbReference>
<evidence type="ECO:0000256" key="5">
    <source>
        <dbReference type="ARBA" id="ARBA00023277"/>
    </source>
</evidence>
<evidence type="ECO:0000256" key="1">
    <source>
        <dbReference type="ARBA" id="ARBA00009865"/>
    </source>
</evidence>
<evidence type="ECO:0000256" key="8">
    <source>
        <dbReference type="RuleBase" id="RU361187"/>
    </source>
</evidence>
<dbReference type="Gene3D" id="2.60.120.260">
    <property type="entry name" value="Galactose-binding domain-like"/>
    <property type="match status" value="1"/>
</dbReference>
<dbReference type="SUPFAM" id="SSF49785">
    <property type="entry name" value="Galactose-binding domain-like"/>
    <property type="match status" value="1"/>
</dbReference>
<evidence type="ECO:0000256" key="3">
    <source>
        <dbReference type="ARBA" id="ARBA00022729"/>
    </source>
</evidence>
<keyword evidence="12" id="KW-1185">Reference proteome</keyword>
<keyword evidence="3 9" id="KW-0732">Signal</keyword>
<evidence type="ECO:0000256" key="9">
    <source>
        <dbReference type="SAM" id="SignalP"/>
    </source>
</evidence>
<dbReference type="Proteomes" id="UP000198384">
    <property type="component" value="Unassembled WGS sequence"/>
</dbReference>
<dbReference type="SMART" id="SM00606">
    <property type="entry name" value="CBD_IV"/>
    <property type="match status" value="1"/>
</dbReference>
<evidence type="ECO:0000259" key="10">
    <source>
        <dbReference type="PROSITE" id="PS51175"/>
    </source>
</evidence>
<dbReference type="PROSITE" id="PS51175">
    <property type="entry name" value="CBM6"/>
    <property type="match status" value="1"/>
</dbReference>
<dbReference type="InterPro" id="IPR006584">
    <property type="entry name" value="Cellulose-bd_IV"/>
</dbReference>
<dbReference type="CDD" id="cd08990">
    <property type="entry name" value="GH43_AXH_like"/>
    <property type="match status" value="1"/>
</dbReference>
<dbReference type="PANTHER" id="PTHR43772">
    <property type="entry name" value="ENDO-1,4-BETA-XYLANASE"/>
    <property type="match status" value="1"/>
</dbReference>
<comment type="similarity">
    <text evidence="1 8">Belongs to the glycosyl hydrolase 43 family.</text>
</comment>
<dbReference type="Pfam" id="PF04616">
    <property type="entry name" value="Glyco_hydro_43"/>
    <property type="match status" value="1"/>
</dbReference>
<name>A0A238Z101_9FLAO</name>
<dbReference type="RefSeq" id="WP_089382862.1">
    <property type="nucleotide sequence ID" value="NZ_FZNT01000012.1"/>
</dbReference>
<organism evidence="11 12">
    <name type="scientific">Lutibacter agarilyticus</name>
    <dbReference type="NCBI Taxonomy" id="1109740"/>
    <lineage>
        <taxon>Bacteria</taxon>
        <taxon>Pseudomonadati</taxon>
        <taxon>Bacteroidota</taxon>
        <taxon>Flavobacteriia</taxon>
        <taxon>Flavobacteriales</taxon>
        <taxon>Flavobacteriaceae</taxon>
        <taxon>Lutibacter</taxon>
    </lineage>
</organism>
<evidence type="ECO:0000256" key="2">
    <source>
        <dbReference type="ARBA" id="ARBA00022651"/>
    </source>
</evidence>
<reference evidence="11 12" key="1">
    <citation type="submission" date="2017-06" db="EMBL/GenBank/DDBJ databases">
        <authorList>
            <person name="Kim H.J."/>
            <person name="Triplett B.A."/>
        </authorList>
    </citation>
    <scope>NUCLEOTIDE SEQUENCE [LARGE SCALE GENOMIC DNA]</scope>
    <source>
        <strain evidence="11 12">DSM 29150</strain>
    </source>
</reference>
<keyword evidence="5" id="KW-0119">Carbohydrate metabolism</keyword>
<evidence type="ECO:0000313" key="11">
    <source>
        <dbReference type="EMBL" id="SNR77026.1"/>
    </source>
</evidence>
<dbReference type="GO" id="GO:0030246">
    <property type="term" value="F:carbohydrate binding"/>
    <property type="evidence" value="ECO:0007669"/>
    <property type="project" value="InterPro"/>
</dbReference>
<feature type="signal peptide" evidence="9">
    <location>
        <begin position="1"/>
        <end position="24"/>
    </location>
</feature>
<dbReference type="InterPro" id="IPR052176">
    <property type="entry name" value="Glycosyl_Hydrlase_43_Enz"/>
</dbReference>
<dbReference type="OrthoDB" id="9763933at2"/>
<keyword evidence="4 8" id="KW-0378">Hydrolase</keyword>
<evidence type="ECO:0000256" key="4">
    <source>
        <dbReference type="ARBA" id="ARBA00022801"/>
    </source>
</evidence>
<dbReference type="EMBL" id="FZNT01000012">
    <property type="protein sequence ID" value="SNR77026.1"/>
    <property type="molecule type" value="Genomic_DNA"/>
</dbReference>
<dbReference type="InterPro" id="IPR023296">
    <property type="entry name" value="Glyco_hydro_beta-prop_sf"/>
</dbReference>
<feature type="chain" id="PRO_5012850883" evidence="9">
    <location>
        <begin position="25"/>
        <end position="454"/>
    </location>
</feature>
<keyword evidence="6 8" id="KW-0326">Glycosidase</keyword>
<dbReference type="Gene3D" id="2.115.10.20">
    <property type="entry name" value="Glycosyl hydrolase domain, family 43"/>
    <property type="match status" value="1"/>
</dbReference>
<dbReference type="SUPFAM" id="SSF75005">
    <property type="entry name" value="Arabinanase/levansucrase/invertase"/>
    <property type="match status" value="1"/>
</dbReference>
<sequence>MNKSKKIGTFLLFTLLSITTIVKAQNPIVKDFGMADPHMYIFNDKAYLFSTRDEDRNANHFIMPDWHIWSSNDLVNWTYELKIDPSETYMGKGSKRCWATETAAKNGKYYFYFSNGNDDTGVMVANQPEGPYKDALGKPLLEKTLTPGSEYDPTVLVEDNGKAYMIFGHLDSKDKGLRYYISELGEDMISLKETPKIVVFNKEGGFFNDKPNLHKYKGKYYLSAGSVYAVSNNIYGPYNYVGNSGDDSYGLTGRAHGNYFTWNNQWFHTWCNFISDPKIRFRESYMTYLHYKDNGEMVDDTNFLKKHFSTGIGRYDADWDVVEAEWYMKANKIEKKESANGGFEIQQIQNNATLSYPNIKNLVNKKLMTFYVSSLKGGKIEVREKDVNGKLLGACKIPKTGDWNSYQEVSCDLSNVADVSDICLVFKGKTEDILHLDWFKFGDVSFSESIKIQK</sequence>
<keyword evidence="2" id="KW-0624">Polysaccharide degradation</keyword>
<evidence type="ECO:0000256" key="6">
    <source>
        <dbReference type="ARBA" id="ARBA00023295"/>
    </source>
</evidence>
<feature type="site" description="Important for catalytic activity, responsible for pKa modulation of the active site Glu and correct orientation of both the proton donor and substrate" evidence="7">
    <location>
        <position position="152"/>
    </location>
</feature>
<protein>
    <submittedName>
        <fullName evidence="11">Carbohydrate binding module (Family 6)</fullName>
    </submittedName>
</protein>
<evidence type="ECO:0000256" key="7">
    <source>
        <dbReference type="PIRSR" id="PIRSR606710-2"/>
    </source>
</evidence>
<gene>
    <name evidence="11" type="ORF">SAMN06265371_11212</name>
</gene>
<dbReference type="GO" id="GO:0004553">
    <property type="term" value="F:hydrolase activity, hydrolyzing O-glycosyl compounds"/>
    <property type="evidence" value="ECO:0007669"/>
    <property type="project" value="InterPro"/>
</dbReference>
<dbReference type="PANTHER" id="PTHR43772:SF2">
    <property type="entry name" value="PUTATIVE (AFU_ORTHOLOGUE AFUA_2G04480)-RELATED"/>
    <property type="match status" value="1"/>
</dbReference>
<accession>A0A238Z101</accession>
<dbReference type="InterPro" id="IPR005084">
    <property type="entry name" value="CBM6"/>
</dbReference>
<dbReference type="InterPro" id="IPR008979">
    <property type="entry name" value="Galactose-bd-like_sf"/>
</dbReference>
<dbReference type="Pfam" id="PF03422">
    <property type="entry name" value="CBM_6"/>
    <property type="match status" value="1"/>
</dbReference>
<proteinExistence type="inferred from homology"/>
<dbReference type="GO" id="GO:0045493">
    <property type="term" value="P:xylan catabolic process"/>
    <property type="evidence" value="ECO:0007669"/>
    <property type="project" value="UniProtKB-KW"/>
</dbReference>
<dbReference type="CDD" id="cd04084">
    <property type="entry name" value="CBM6_xylanase-like"/>
    <property type="match status" value="1"/>
</dbReference>